<feature type="non-terminal residue" evidence="1">
    <location>
        <position position="147"/>
    </location>
</feature>
<reference evidence="1" key="1">
    <citation type="submission" date="2021-06" db="EMBL/GenBank/DDBJ databases">
        <authorList>
            <person name="Kallberg Y."/>
            <person name="Tangrot J."/>
            <person name="Rosling A."/>
        </authorList>
    </citation>
    <scope>NUCLEOTIDE SEQUENCE</scope>
    <source>
        <strain evidence="1">IA702</strain>
    </source>
</reference>
<protein>
    <submittedName>
        <fullName evidence="1">9184_t:CDS:1</fullName>
    </submittedName>
</protein>
<dbReference type="AlphaFoldDB" id="A0A9N9HJ50"/>
<dbReference type="EMBL" id="CAJVPJ010007859">
    <property type="protein sequence ID" value="CAG8678005.1"/>
    <property type="molecule type" value="Genomic_DNA"/>
</dbReference>
<name>A0A9N9HJ50_9GLOM</name>
<keyword evidence="2" id="KW-1185">Reference proteome</keyword>
<gene>
    <name evidence="1" type="ORF">POCULU_LOCUS11336</name>
</gene>
<evidence type="ECO:0000313" key="1">
    <source>
        <dbReference type="EMBL" id="CAG8678005.1"/>
    </source>
</evidence>
<sequence>KSKKNTKISNKLATVDSSNLTNLQGTITYNTAQYFRHYFVHEKLSEKSPIFQRALEHFPCKACPQCHPITQTLSPEFQQFLSTVEPLDPVYSQQTVDAFEEFLQHRESKVAVVQLLRSIVFQATPKRVGRIATILSSTLIFDIPYNE</sequence>
<organism evidence="1 2">
    <name type="scientific">Paraglomus occultum</name>
    <dbReference type="NCBI Taxonomy" id="144539"/>
    <lineage>
        <taxon>Eukaryota</taxon>
        <taxon>Fungi</taxon>
        <taxon>Fungi incertae sedis</taxon>
        <taxon>Mucoromycota</taxon>
        <taxon>Glomeromycotina</taxon>
        <taxon>Glomeromycetes</taxon>
        <taxon>Paraglomerales</taxon>
        <taxon>Paraglomeraceae</taxon>
        <taxon>Paraglomus</taxon>
    </lineage>
</organism>
<accession>A0A9N9HJ50</accession>
<evidence type="ECO:0000313" key="2">
    <source>
        <dbReference type="Proteomes" id="UP000789572"/>
    </source>
</evidence>
<feature type="non-terminal residue" evidence="1">
    <location>
        <position position="1"/>
    </location>
</feature>
<comment type="caution">
    <text evidence="1">The sequence shown here is derived from an EMBL/GenBank/DDBJ whole genome shotgun (WGS) entry which is preliminary data.</text>
</comment>
<dbReference type="Proteomes" id="UP000789572">
    <property type="component" value="Unassembled WGS sequence"/>
</dbReference>
<proteinExistence type="predicted"/>